<dbReference type="SUPFAM" id="SSF90229">
    <property type="entry name" value="CCCH zinc finger"/>
    <property type="match status" value="1"/>
</dbReference>
<gene>
    <name evidence="7" type="ORF">EXIGLDRAFT_840794</name>
</gene>
<feature type="region of interest" description="Disordered" evidence="5">
    <location>
        <begin position="511"/>
        <end position="543"/>
    </location>
</feature>
<dbReference type="EMBL" id="KV426156">
    <property type="protein sequence ID" value="KZV86448.1"/>
    <property type="molecule type" value="Genomic_DNA"/>
</dbReference>
<accession>A0A165EAE7</accession>
<dbReference type="GO" id="GO:0072357">
    <property type="term" value="C:PTW/PP1 phosphatase complex"/>
    <property type="evidence" value="ECO:0007669"/>
    <property type="project" value="TreeGrafter"/>
</dbReference>
<dbReference type="Proteomes" id="UP000077266">
    <property type="component" value="Unassembled WGS sequence"/>
</dbReference>
<feature type="zinc finger region" description="C3H1-type" evidence="4">
    <location>
        <begin position="834"/>
        <end position="860"/>
    </location>
</feature>
<keyword evidence="1 4" id="KW-0479">Metal-binding</keyword>
<evidence type="ECO:0000256" key="1">
    <source>
        <dbReference type="ARBA" id="ARBA00022723"/>
    </source>
</evidence>
<feature type="region of interest" description="Disordered" evidence="5">
    <location>
        <begin position="746"/>
        <end position="832"/>
    </location>
</feature>
<dbReference type="GO" id="GO:0008157">
    <property type="term" value="F:protein phosphatase 1 binding"/>
    <property type="evidence" value="ECO:0007669"/>
    <property type="project" value="TreeGrafter"/>
</dbReference>
<dbReference type="Gene3D" id="4.10.1000.10">
    <property type="entry name" value="Zinc finger, CCCH-type"/>
    <property type="match status" value="1"/>
</dbReference>
<sequence length="860" mass="93008">MSYYQDPQSQSWSFQDQQQPAQPQPASTEWASLQQPSSDAPDPFSALNADPSNHMFYQHFASPPTQYGHGQQPFYAGIFGSPALDQPWAMAFPTLNGSANGQPPSPSRLQPGGQQQPHHPATTIDPSLMLQTYPVQPQLVLSQQQQQQLQHYPVSVNPSLLQAQQPAPGPKPTLAEALKPLLASKTLETGSRAAVNNIVNMIDQYGGPADVDLAVRLELMSRIRDNAGADFLMAWVNNPGAREIVKIWLKSFVYGKDAGTDENNNACIALLYVIQRLPFTVANLLDWKIGRLVKQLQREPPTNGESDIIEITVTESLVLGRARACPSFRAVPSRMRRKDLYLTIIPFPFSVPAIESCPAIKSVSVEIEKNWMTIVRTAEGSSANANSPAESVDKEPEDTQLAGAGRKRKLTATGASRDAPTAKKAATAVASNGKVVKKENKAGSSSSSGAKSDSSFFSAPKAKPKLPSFKKAPAAAVVSTAAGVKQQETNVAQPMSIDPFQEAMKSLNKNRFGSPAQSATPPNTAAVSGSVTEPNVKPKKRVHFPPDHELVKTKMIERAVYEDDPADNGHGAHNVRDYDRAEGAAMHQSLFQELIDWFEPQPLVVPQTTFDGQPFPYTERGRDTQEKSVQEAREQKSLQAMYLGPEDIPPSPAEPPAMPEVASEEPREMLLGAELEALMAPPPEAEPEIVLPQASAKDLVSQLASTMTATATPPPVVPAIPQTHLSFPTDMEHTELQRLLALATNAAQHAQPPTLSQPTSLPPPTGFPPAAPSYGNPWEQPAPAQPQSSTYGNGSAWADYAQEERKPWGGEGSGGGWRGGDRGRGRGGGRGAWRGKKKLCNFFAAGKCRYGDQCDYLHER</sequence>
<evidence type="ECO:0000313" key="8">
    <source>
        <dbReference type="Proteomes" id="UP000077266"/>
    </source>
</evidence>
<feature type="region of interest" description="Disordered" evidence="5">
    <location>
        <begin position="92"/>
        <end position="124"/>
    </location>
</feature>
<dbReference type="PANTHER" id="PTHR46557:SF1">
    <property type="entry name" value="SERINE_THREONINE-PROTEIN PHOSPHATASE 1 REGULATORY SUBUNIT 10"/>
    <property type="match status" value="1"/>
</dbReference>
<feature type="region of interest" description="Disordered" evidence="5">
    <location>
        <begin position="380"/>
        <end position="468"/>
    </location>
</feature>
<feature type="compositionally biased region" description="Polar residues" evidence="5">
    <location>
        <begin position="380"/>
        <end position="389"/>
    </location>
</feature>
<dbReference type="InterPro" id="IPR036855">
    <property type="entry name" value="Znf_CCCH_sf"/>
</dbReference>
<feature type="compositionally biased region" description="Low complexity" evidence="5">
    <location>
        <begin position="110"/>
        <end position="120"/>
    </location>
</feature>
<dbReference type="Pfam" id="PF00642">
    <property type="entry name" value="zf-CCCH"/>
    <property type="match status" value="1"/>
</dbReference>
<dbReference type="PANTHER" id="PTHR46557">
    <property type="entry name" value="SERINE/THREONINE-PROTEIN PHOSPHATASE 1 REGULATORY SUBUNIT 10-RELATED"/>
    <property type="match status" value="1"/>
</dbReference>
<feature type="compositionally biased region" description="Polar residues" evidence="5">
    <location>
        <begin position="511"/>
        <end position="533"/>
    </location>
</feature>
<reference evidence="7 8" key="1">
    <citation type="journal article" date="2016" name="Mol. Biol. Evol.">
        <title>Comparative Genomics of Early-Diverging Mushroom-Forming Fungi Provides Insights into the Origins of Lignocellulose Decay Capabilities.</title>
        <authorList>
            <person name="Nagy L.G."/>
            <person name="Riley R."/>
            <person name="Tritt A."/>
            <person name="Adam C."/>
            <person name="Daum C."/>
            <person name="Floudas D."/>
            <person name="Sun H."/>
            <person name="Yadav J.S."/>
            <person name="Pangilinan J."/>
            <person name="Larsson K.H."/>
            <person name="Matsuura K."/>
            <person name="Barry K."/>
            <person name="Labutti K."/>
            <person name="Kuo R."/>
            <person name="Ohm R.A."/>
            <person name="Bhattacharya S.S."/>
            <person name="Shirouzu T."/>
            <person name="Yoshinaga Y."/>
            <person name="Martin F.M."/>
            <person name="Grigoriev I.V."/>
            <person name="Hibbett D.S."/>
        </authorList>
    </citation>
    <scope>NUCLEOTIDE SEQUENCE [LARGE SCALE GENOMIC DNA]</scope>
    <source>
        <strain evidence="7 8">HHB12029</strain>
    </source>
</reference>
<name>A0A165EAE7_EXIGL</name>
<feature type="region of interest" description="Disordered" evidence="5">
    <location>
        <begin position="1"/>
        <end position="57"/>
    </location>
</feature>
<dbReference type="PROSITE" id="PS50103">
    <property type="entry name" value="ZF_C3H1"/>
    <property type="match status" value="1"/>
</dbReference>
<organism evidence="7 8">
    <name type="scientific">Exidia glandulosa HHB12029</name>
    <dbReference type="NCBI Taxonomy" id="1314781"/>
    <lineage>
        <taxon>Eukaryota</taxon>
        <taxon>Fungi</taxon>
        <taxon>Dikarya</taxon>
        <taxon>Basidiomycota</taxon>
        <taxon>Agaricomycotina</taxon>
        <taxon>Agaricomycetes</taxon>
        <taxon>Auriculariales</taxon>
        <taxon>Exidiaceae</taxon>
        <taxon>Exidia</taxon>
    </lineage>
</organism>
<evidence type="ECO:0000259" key="6">
    <source>
        <dbReference type="PROSITE" id="PS50103"/>
    </source>
</evidence>
<keyword evidence="2 4" id="KW-0863">Zinc-finger</keyword>
<protein>
    <recommendedName>
        <fullName evidence="6">C3H1-type domain-containing protein</fullName>
    </recommendedName>
</protein>
<feature type="compositionally biased region" description="Pro residues" evidence="5">
    <location>
        <begin position="760"/>
        <end position="771"/>
    </location>
</feature>
<dbReference type="InterPro" id="IPR000571">
    <property type="entry name" value="Znf_CCCH"/>
</dbReference>
<evidence type="ECO:0000256" key="4">
    <source>
        <dbReference type="PROSITE-ProRule" id="PRU00723"/>
    </source>
</evidence>
<dbReference type="GO" id="GO:0008270">
    <property type="term" value="F:zinc ion binding"/>
    <property type="evidence" value="ECO:0007669"/>
    <property type="project" value="UniProtKB-KW"/>
</dbReference>
<keyword evidence="8" id="KW-1185">Reference proteome</keyword>
<evidence type="ECO:0000313" key="7">
    <source>
        <dbReference type="EMBL" id="KZV86448.1"/>
    </source>
</evidence>
<dbReference type="OrthoDB" id="6159439at2759"/>
<feature type="compositionally biased region" description="Low complexity" evidence="5">
    <location>
        <begin position="1"/>
        <end position="27"/>
    </location>
</feature>
<feature type="compositionally biased region" description="Polar residues" evidence="5">
    <location>
        <begin position="29"/>
        <end position="38"/>
    </location>
</feature>
<evidence type="ECO:0000256" key="3">
    <source>
        <dbReference type="ARBA" id="ARBA00022833"/>
    </source>
</evidence>
<evidence type="ECO:0000256" key="2">
    <source>
        <dbReference type="ARBA" id="ARBA00022771"/>
    </source>
</evidence>
<dbReference type="SMART" id="SM00356">
    <property type="entry name" value="ZnF_C3H1"/>
    <property type="match status" value="1"/>
</dbReference>
<feature type="compositionally biased region" description="Gly residues" evidence="5">
    <location>
        <begin position="809"/>
        <end position="818"/>
    </location>
</feature>
<dbReference type="GO" id="GO:0000785">
    <property type="term" value="C:chromatin"/>
    <property type="evidence" value="ECO:0007669"/>
    <property type="project" value="TreeGrafter"/>
</dbReference>
<evidence type="ECO:0000256" key="5">
    <source>
        <dbReference type="SAM" id="MobiDB-lite"/>
    </source>
</evidence>
<proteinExistence type="predicted"/>
<dbReference type="AlphaFoldDB" id="A0A165EAE7"/>
<dbReference type="InParanoid" id="A0A165EAE7"/>
<keyword evidence="3 4" id="KW-0862">Zinc</keyword>
<feature type="compositionally biased region" description="Low complexity" evidence="5">
    <location>
        <begin position="442"/>
        <end position="458"/>
    </location>
</feature>
<dbReference type="STRING" id="1314781.A0A165EAE7"/>
<feature type="domain" description="C3H1-type" evidence="6">
    <location>
        <begin position="834"/>
        <end position="860"/>
    </location>
</feature>